<evidence type="ECO:0000313" key="3">
    <source>
        <dbReference type="Proteomes" id="UP001271007"/>
    </source>
</evidence>
<protein>
    <recommendedName>
        <fullName evidence="4">Muconate cycloisomerase 1</fullName>
    </recommendedName>
</protein>
<dbReference type="PANTHER" id="PTHR30344:SF4">
    <property type="entry name" value="CYCLASE, PUTATIVE (AFU_ORTHOLOGUE AFUA_6G11580)-RELATED"/>
    <property type="match status" value="1"/>
</dbReference>
<evidence type="ECO:0000256" key="1">
    <source>
        <dbReference type="ARBA" id="ARBA00005564"/>
    </source>
</evidence>
<comment type="similarity">
    <text evidence="1">Belongs to the cycloisomerase 2 family.</text>
</comment>
<evidence type="ECO:0008006" key="4">
    <source>
        <dbReference type="Google" id="ProtNLM"/>
    </source>
</evidence>
<dbReference type="InterPro" id="IPR015943">
    <property type="entry name" value="WD40/YVTN_repeat-like_dom_sf"/>
</dbReference>
<proteinExistence type="inferred from homology"/>
<dbReference type="GO" id="GO:0017057">
    <property type="term" value="F:6-phosphogluconolactonase activity"/>
    <property type="evidence" value="ECO:0007669"/>
    <property type="project" value="TreeGrafter"/>
</dbReference>
<dbReference type="Gene3D" id="2.130.10.10">
    <property type="entry name" value="YVTN repeat-like/Quinoprotein amine dehydrogenase"/>
    <property type="match status" value="1"/>
</dbReference>
<organism evidence="2 3">
    <name type="scientific">Extremus antarcticus</name>
    <dbReference type="NCBI Taxonomy" id="702011"/>
    <lineage>
        <taxon>Eukaryota</taxon>
        <taxon>Fungi</taxon>
        <taxon>Dikarya</taxon>
        <taxon>Ascomycota</taxon>
        <taxon>Pezizomycotina</taxon>
        <taxon>Dothideomycetes</taxon>
        <taxon>Dothideomycetidae</taxon>
        <taxon>Mycosphaerellales</taxon>
        <taxon>Extremaceae</taxon>
        <taxon>Extremus</taxon>
    </lineage>
</organism>
<dbReference type="Pfam" id="PF10282">
    <property type="entry name" value="Lactonase"/>
    <property type="match status" value="1"/>
</dbReference>
<dbReference type="AlphaFoldDB" id="A0AAJ0LX32"/>
<dbReference type="SUPFAM" id="SSF75011">
    <property type="entry name" value="3-carboxy-cis,cis-mucoante lactonizing enzyme"/>
    <property type="match status" value="1"/>
</dbReference>
<gene>
    <name evidence="2" type="ORF">LTR09_000182</name>
</gene>
<evidence type="ECO:0000313" key="2">
    <source>
        <dbReference type="EMBL" id="KAK3058617.1"/>
    </source>
</evidence>
<keyword evidence="3" id="KW-1185">Reference proteome</keyword>
<accession>A0AAJ0LX32</accession>
<comment type="caution">
    <text evidence="2">The sequence shown here is derived from an EMBL/GenBank/DDBJ whole genome shotgun (WGS) entry which is preliminary data.</text>
</comment>
<name>A0AAJ0LX32_9PEZI</name>
<dbReference type="InterPro" id="IPR019405">
    <property type="entry name" value="Lactonase_7-beta_prop"/>
</dbReference>
<dbReference type="InterPro" id="IPR050282">
    <property type="entry name" value="Cycloisomerase_2"/>
</dbReference>
<reference evidence="2" key="1">
    <citation type="submission" date="2023-04" db="EMBL/GenBank/DDBJ databases">
        <title>Black Yeasts Isolated from many extreme environments.</title>
        <authorList>
            <person name="Coleine C."/>
            <person name="Stajich J.E."/>
            <person name="Selbmann L."/>
        </authorList>
    </citation>
    <scope>NUCLEOTIDE SEQUENCE</scope>
    <source>
        <strain evidence="2">CCFEE 5312</strain>
    </source>
</reference>
<dbReference type="Proteomes" id="UP001271007">
    <property type="component" value="Unassembled WGS sequence"/>
</dbReference>
<dbReference type="EMBL" id="JAWDJX010000001">
    <property type="protein sequence ID" value="KAK3058617.1"/>
    <property type="molecule type" value="Genomic_DNA"/>
</dbReference>
<sequence>MDFIVGTFNHPVLYTIHFVPPTSSSTAKLSLLCDHPAIAGHSWLSFSPDKKHLYATAWTEPKPSVASYRIKSSGREIQFVNAKHVSALPGYVCANSTHLFSVGGPTGEVFRLEADGSIGPQVQELDFVTDQGENVSEKRGEVAHGSFGGLRHGSHSVDFSPDGEVLYVADIGRNCIWTYSVKKTRDMAEAPLTKQKRVGSTRDGDGPRHVWPHPGGKVVYCLQEHTSMVDVFALAEGEEGAGLEFKQGVKIIPQEEDVKKYWADEVRVSTGPDPLKPRYLYASTRGLQAETKGWIAVFKLNDDGSLASDESIHMWQTPTSGGLANAIEPAPWPKGKQDDVEYLAMTDSQEGWVFMLSFDGKEIREVARLNMGKTDDGKVVGCATAVWLGEQKGGNVDFFRHR</sequence>
<dbReference type="PANTHER" id="PTHR30344">
    <property type="entry name" value="6-PHOSPHOGLUCONOLACTONASE-RELATED"/>
    <property type="match status" value="1"/>
</dbReference>